<dbReference type="InterPro" id="IPR021615">
    <property type="entry name" value="Omp28"/>
</dbReference>
<dbReference type="Pfam" id="PF11551">
    <property type="entry name" value="Omp28"/>
    <property type="match status" value="1"/>
</dbReference>
<feature type="signal peptide" evidence="1">
    <location>
        <begin position="1"/>
        <end position="20"/>
    </location>
</feature>
<dbReference type="PROSITE" id="PS51257">
    <property type="entry name" value="PROKAR_LIPOPROTEIN"/>
    <property type="match status" value="1"/>
</dbReference>
<sequence length="300" mass="32786">MKSIAFYIGILGLGSALFSACDVIDNPVPAPETKPALSATLALDSAEAAHDSINGPVAPMQKVLLEDYTGHQCGNCPDAATLAQAQQGKHGEKLVVMSVHAGYFADTLKGAPGTKYTYNFATKIGEEWMKDFQINANPNGMVNRVPYSGSARYQGMATWPAAIDAEMAKTPRVALTVTALYKPETRVANIKVRSKYLSNLSGKYNLGVYITEDSIVNWQKNYKTSPTDIPDYVHRHVLRAGLDGAYGRLNAENPTNGAVQEKYFAITLKDTWKAKKCAVVAFIFNEQTDEIIQVEEVHLY</sequence>
<accession>A0ABW0EF25</accession>
<dbReference type="Gene3D" id="2.60.40.10">
    <property type="entry name" value="Immunoglobulins"/>
    <property type="match status" value="1"/>
</dbReference>
<dbReference type="NCBIfam" id="NF033782">
    <property type="entry name" value="lipoprot_Omp28"/>
    <property type="match status" value="1"/>
</dbReference>
<feature type="chain" id="PRO_5046871567" evidence="1">
    <location>
        <begin position="21"/>
        <end position="300"/>
    </location>
</feature>
<keyword evidence="3" id="KW-1185">Reference proteome</keyword>
<reference evidence="3" key="1">
    <citation type="journal article" date="2019" name="Int. J. Syst. Evol. Microbiol.">
        <title>The Global Catalogue of Microorganisms (GCM) 10K type strain sequencing project: providing services to taxonomists for standard genome sequencing and annotation.</title>
        <authorList>
            <consortium name="The Broad Institute Genomics Platform"/>
            <consortium name="The Broad Institute Genome Sequencing Center for Infectious Disease"/>
            <person name="Wu L."/>
            <person name="Ma J."/>
        </authorList>
    </citation>
    <scope>NUCLEOTIDE SEQUENCE [LARGE SCALE GENOMIC DNA]</scope>
    <source>
        <strain evidence="3">KACC 12602</strain>
    </source>
</reference>
<dbReference type="EMBL" id="JBHSKT010000007">
    <property type="protein sequence ID" value="MFC5271504.1"/>
    <property type="molecule type" value="Genomic_DNA"/>
</dbReference>
<evidence type="ECO:0000313" key="2">
    <source>
        <dbReference type="EMBL" id="MFC5271504.1"/>
    </source>
</evidence>
<name>A0ABW0EF25_9BACT</name>
<gene>
    <name evidence="2" type="ORF">ACFPIB_12840</name>
</gene>
<evidence type="ECO:0000313" key="3">
    <source>
        <dbReference type="Proteomes" id="UP001596161"/>
    </source>
</evidence>
<evidence type="ECO:0000256" key="1">
    <source>
        <dbReference type="SAM" id="SignalP"/>
    </source>
</evidence>
<keyword evidence="2" id="KW-0449">Lipoprotein</keyword>
<keyword evidence="1" id="KW-0732">Signal</keyword>
<organism evidence="2 3">
    <name type="scientific">Adhaeribacter terreus</name>
    <dbReference type="NCBI Taxonomy" id="529703"/>
    <lineage>
        <taxon>Bacteria</taxon>
        <taxon>Pseudomonadati</taxon>
        <taxon>Bacteroidota</taxon>
        <taxon>Cytophagia</taxon>
        <taxon>Cytophagales</taxon>
        <taxon>Hymenobacteraceae</taxon>
        <taxon>Adhaeribacter</taxon>
    </lineage>
</organism>
<dbReference type="RefSeq" id="WP_378017863.1">
    <property type="nucleotide sequence ID" value="NZ_JBHSKT010000007.1"/>
</dbReference>
<comment type="caution">
    <text evidence="2">The sequence shown here is derived from an EMBL/GenBank/DDBJ whole genome shotgun (WGS) entry which is preliminary data.</text>
</comment>
<protein>
    <submittedName>
        <fullName evidence="2">Omp28 family outer membrane lipoprotein</fullName>
    </submittedName>
</protein>
<dbReference type="InterPro" id="IPR013783">
    <property type="entry name" value="Ig-like_fold"/>
</dbReference>
<proteinExistence type="predicted"/>
<dbReference type="Proteomes" id="UP001596161">
    <property type="component" value="Unassembled WGS sequence"/>
</dbReference>